<gene>
    <name evidence="2" type="ORF">HDA39_004270</name>
</gene>
<reference evidence="2 3" key="1">
    <citation type="submission" date="2020-08" db="EMBL/GenBank/DDBJ databases">
        <title>Sequencing the genomes of 1000 actinobacteria strains.</title>
        <authorList>
            <person name="Klenk H.-P."/>
        </authorList>
    </citation>
    <scope>NUCLEOTIDE SEQUENCE [LARGE SCALE GENOMIC DNA]</scope>
    <source>
        <strain evidence="2 3">DSM 28967</strain>
    </source>
</reference>
<proteinExistence type="predicted"/>
<dbReference type="AlphaFoldDB" id="A0A7W9J8F0"/>
<evidence type="ECO:0000313" key="3">
    <source>
        <dbReference type="Proteomes" id="UP000549971"/>
    </source>
</evidence>
<dbReference type="EMBL" id="JACHMY010000001">
    <property type="protein sequence ID" value="MBB5837536.1"/>
    <property type="molecule type" value="Genomic_DNA"/>
</dbReference>
<dbReference type="Proteomes" id="UP000549971">
    <property type="component" value="Unassembled WGS sequence"/>
</dbReference>
<sequence length="226" mass="22736">MIGQSVAAELIKLRTLPAAWITSLVTVVLAVGVTAATASATTDPAADAVTIALGSVGFLQVGSIVLGVVGVASEYGGHELRTTLTAVPNRVVSLAGKAVAQLVVTTATSVVALVAAVSTAWAVEPVRASLWWIAGATAYLVLVGLLAAAVTVVIRSLIPALTALLVGVVVASPLLGTVTDYARWLPDQAGRALYSPDAEPFGPVVLLAWVLFSGTAAAAAFVSRDA</sequence>
<keyword evidence="1" id="KW-1133">Transmembrane helix</keyword>
<feature type="transmembrane region" description="Helical" evidence="1">
    <location>
        <begin position="20"/>
        <end position="42"/>
    </location>
</feature>
<feature type="transmembrane region" description="Helical" evidence="1">
    <location>
        <begin position="129"/>
        <end position="154"/>
    </location>
</feature>
<comment type="caution">
    <text evidence="2">The sequence shown here is derived from an EMBL/GenBank/DDBJ whole genome shotgun (WGS) entry which is preliminary data.</text>
</comment>
<keyword evidence="1" id="KW-0812">Transmembrane</keyword>
<name>A0A7W9J8F0_9ACTN</name>
<keyword evidence="1" id="KW-0472">Membrane</keyword>
<evidence type="ECO:0008006" key="4">
    <source>
        <dbReference type="Google" id="ProtNLM"/>
    </source>
</evidence>
<feature type="transmembrane region" description="Helical" evidence="1">
    <location>
        <begin position="99"/>
        <end position="123"/>
    </location>
</feature>
<dbReference type="RefSeq" id="WP_184797620.1">
    <property type="nucleotide sequence ID" value="NZ_JACHMY010000001.1"/>
</dbReference>
<organism evidence="2 3">
    <name type="scientific">Kribbella italica</name>
    <dbReference type="NCBI Taxonomy" id="1540520"/>
    <lineage>
        <taxon>Bacteria</taxon>
        <taxon>Bacillati</taxon>
        <taxon>Actinomycetota</taxon>
        <taxon>Actinomycetes</taxon>
        <taxon>Propionibacteriales</taxon>
        <taxon>Kribbellaceae</taxon>
        <taxon>Kribbella</taxon>
    </lineage>
</organism>
<feature type="transmembrane region" description="Helical" evidence="1">
    <location>
        <begin position="201"/>
        <end position="222"/>
    </location>
</feature>
<evidence type="ECO:0000256" key="1">
    <source>
        <dbReference type="SAM" id="Phobius"/>
    </source>
</evidence>
<feature type="transmembrane region" description="Helical" evidence="1">
    <location>
        <begin position="48"/>
        <end position="72"/>
    </location>
</feature>
<accession>A0A7W9J8F0</accession>
<evidence type="ECO:0000313" key="2">
    <source>
        <dbReference type="EMBL" id="MBB5837536.1"/>
    </source>
</evidence>
<feature type="transmembrane region" description="Helical" evidence="1">
    <location>
        <begin position="161"/>
        <end position="181"/>
    </location>
</feature>
<protein>
    <recommendedName>
        <fullName evidence="4">ABC transporter permease</fullName>
    </recommendedName>
</protein>
<keyword evidence="3" id="KW-1185">Reference proteome</keyword>